<sequence>MRILKYLLQKEFLQIFRNKSMLPIIFVMPIVQLCILSFAATYDMKNTNLYIVDKDLSSHSRELISKFNGSPFFTVKEIGFSEEEAEKEIFKDNIDAILVFNKDFGKSVDLKTQASIQILVNAINASSAGLYNAYINSVIQDYNQNIALSLAGLSQDNQHNMVRSTYSHQFNPEMKYIPYMLPGLIVLLITVISLFLSAMNVVREKEIGTIEQINVTPIKKSQFILAKLIPFLLIGFFVLGIDLLVAVWGFKIPFLGSVWLIYLVAFVYLIAILGFGLLISTQTDTQQQAMFIAWFFMVIFLLMSGLFTPIESMPEWGQKLNILNPIAYFIKIIRMIMLKGSGFFDILREFAILGMFAVSTIFFAVRMYRKVS</sequence>
<dbReference type="RefSeq" id="WP_275110862.1">
    <property type="nucleotide sequence ID" value="NZ_JAKJSC010000004.1"/>
</dbReference>
<dbReference type="Proteomes" id="UP001528920">
    <property type="component" value="Unassembled WGS sequence"/>
</dbReference>
<feature type="transmembrane region" description="Helical" evidence="8">
    <location>
        <begin position="350"/>
        <end position="368"/>
    </location>
</feature>
<dbReference type="Pfam" id="PF12698">
    <property type="entry name" value="ABC2_membrane_3"/>
    <property type="match status" value="1"/>
</dbReference>
<protein>
    <submittedName>
        <fullName evidence="10">ABC transporter permease</fullName>
    </submittedName>
</protein>
<comment type="subcellular location">
    <subcellularLocation>
        <location evidence="1">Cell membrane</location>
        <topology evidence="1">Multi-pass membrane protein</topology>
    </subcellularLocation>
</comment>
<dbReference type="EMBL" id="JAKJSC010000004">
    <property type="protein sequence ID" value="MDE5419532.1"/>
    <property type="molecule type" value="Genomic_DNA"/>
</dbReference>
<evidence type="ECO:0000256" key="6">
    <source>
        <dbReference type="ARBA" id="ARBA00022989"/>
    </source>
</evidence>
<dbReference type="Gene3D" id="3.40.1710.10">
    <property type="entry name" value="abc type-2 transporter like domain"/>
    <property type="match status" value="1"/>
</dbReference>
<dbReference type="InterPro" id="IPR051449">
    <property type="entry name" value="ABC-2_transporter_component"/>
</dbReference>
<evidence type="ECO:0000256" key="8">
    <source>
        <dbReference type="SAM" id="Phobius"/>
    </source>
</evidence>
<evidence type="ECO:0000256" key="7">
    <source>
        <dbReference type="ARBA" id="ARBA00023136"/>
    </source>
</evidence>
<accession>A0ABT5VXM7</accession>
<keyword evidence="11" id="KW-1185">Reference proteome</keyword>
<evidence type="ECO:0000256" key="4">
    <source>
        <dbReference type="ARBA" id="ARBA00022475"/>
    </source>
</evidence>
<evidence type="ECO:0000256" key="2">
    <source>
        <dbReference type="ARBA" id="ARBA00007783"/>
    </source>
</evidence>
<dbReference type="InterPro" id="IPR013525">
    <property type="entry name" value="ABC2_TM"/>
</dbReference>
<feature type="domain" description="ABC transmembrane type-2" evidence="9">
    <location>
        <begin position="128"/>
        <end position="371"/>
    </location>
</feature>
<evidence type="ECO:0000313" key="10">
    <source>
        <dbReference type="EMBL" id="MDE5419532.1"/>
    </source>
</evidence>
<dbReference type="PANTHER" id="PTHR30294:SF29">
    <property type="entry name" value="MULTIDRUG ABC TRANSPORTER PERMEASE YBHS-RELATED"/>
    <property type="match status" value="1"/>
</dbReference>
<evidence type="ECO:0000256" key="5">
    <source>
        <dbReference type="ARBA" id="ARBA00022692"/>
    </source>
</evidence>
<dbReference type="PANTHER" id="PTHR30294">
    <property type="entry name" value="MEMBRANE COMPONENT OF ABC TRANSPORTER YHHJ-RELATED"/>
    <property type="match status" value="1"/>
</dbReference>
<proteinExistence type="inferred from homology"/>
<keyword evidence="6 8" id="KW-1133">Transmembrane helix</keyword>
<feature type="transmembrane region" description="Helical" evidence="8">
    <location>
        <begin position="179"/>
        <end position="202"/>
    </location>
</feature>
<keyword evidence="5 8" id="KW-0812">Transmembrane</keyword>
<gene>
    <name evidence="10" type="ORF">L3049_16180</name>
</gene>
<comment type="similarity">
    <text evidence="2">Belongs to the ABC-2 integral membrane protein family.</text>
</comment>
<keyword evidence="7 8" id="KW-0472">Membrane</keyword>
<evidence type="ECO:0000259" key="9">
    <source>
        <dbReference type="PROSITE" id="PS51012"/>
    </source>
</evidence>
<reference evidence="10 11" key="1">
    <citation type="submission" date="2022-01" db="EMBL/GenBank/DDBJ databases">
        <title>Labilibaculum sp. nov, a marine bacterium isolated from Antarctica.</title>
        <authorList>
            <person name="Dai W."/>
        </authorList>
    </citation>
    <scope>NUCLEOTIDE SEQUENCE [LARGE SCALE GENOMIC DNA]</scope>
    <source>
        <strain evidence="10 11">DW002</strain>
    </source>
</reference>
<feature type="transmembrane region" description="Helical" evidence="8">
    <location>
        <begin position="291"/>
        <end position="310"/>
    </location>
</feature>
<organism evidence="10 11">
    <name type="scientific">Paralabilibaculum antarcticum</name>
    <dbReference type="NCBI Taxonomy" id="2912572"/>
    <lineage>
        <taxon>Bacteria</taxon>
        <taxon>Pseudomonadati</taxon>
        <taxon>Bacteroidota</taxon>
        <taxon>Bacteroidia</taxon>
        <taxon>Marinilabiliales</taxon>
        <taxon>Marinifilaceae</taxon>
        <taxon>Paralabilibaculum</taxon>
    </lineage>
</organism>
<feature type="transmembrane region" description="Helical" evidence="8">
    <location>
        <begin position="21"/>
        <end position="42"/>
    </location>
</feature>
<feature type="transmembrane region" description="Helical" evidence="8">
    <location>
        <begin position="223"/>
        <end position="247"/>
    </location>
</feature>
<evidence type="ECO:0000256" key="3">
    <source>
        <dbReference type="ARBA" id="ARBA00022448"/>
    </source>
</evidence>
<evidence type="ECO:0000313" key="11">
    <source>
        <dbReference type="Proteomes" id="UP001528920"/>
    </source>
</evidence>
<comment type="caution">
    <text evidence="10">The sequence shown here is derived from an EMBL/GenBank/DDBJ whole genome shotgun (WGS) entry which is preliminary data.</text>
</comment>
<dbReference type="InterPro" id="IPR047817">
    <property type="entry name" value="ABC2_TM_bact-type"/>
</dbReference>
<name>A0ABT5VXM7_9BACT</name>
<keyword evidence="4" id="KW-1003">Cell membrane</keyword>
<evidence type="ECO:0000256" key="1">
    <source>
        <dbReference type="ARBA" id="ARBA00004651"/>
    </source>
</evidence>
<keyword evidence="3" id="KW-0813">Transport</keyword>
<dbReference type="PROSITE" id="PS51012">
    <property type="entry name" value="ABC_TM2"/>
    <property type="match status" value="1"/>
</dbReference>
<feature type="transmembrane region" description="Helical" evidence="8">
    <location>
        <begin position="259"/>
        <end position="279"/>
    </location>
</feature>